<dbReference type="InterPro" id="IPR007345">
    <property type="entry name" value="Polysacch_pyruvyl_Trfase"/>
</dbReference>
<gene>
    <name evidence="2" type="ORF">HNQ65_000009</name>
</gene>
<evidence type="ECO:0000313" key="2">
    <source>
        <dbReference type="EMBL" id="MBB5030455.1"/>
    </source>
</evidence>
<dbReference type="Proteomes" id="UP000590740">
    <property type="component" value="Unassembled WGS sequence"/>
</dbReference>
<comment type="caution">
    <text evidence="2">The sequence shown here is derived from an EMBL/GenBank/DDBJ whole genome shotgun (WGS) entry which is preliminary data.</text>
</comment>
<sequence length="371" mass="41684">MNHNVGDDFVREGILFLLRDLLGEVEARVIHKHFPVTVRGEPWPQLDRLTRHMPNWLNWRTHIARVADLLPGNPAVDLVVGSDLVVQCGAPVYWKNAWSTCAQTEWFAPLIEQRYRKLERSVPLLNLGAGSCQAWGSAGSEIVSDPDCRSFIDRFTRWSSVTTVRDKLAQSILHQCGHEVPLLPCPSIFAPEALSVQSRPGRYIALNYMPLGGHYDLSGYGGVALQRWQQAFCITARDLARRQECLLICHDRRELEEAKRLLPEIPRFYSEDWRAYLQAYSCCSSAVVNRVHGAVVAAAMGKQVLLTGNDSRLLMAAEVPGITVQPVDEVLHSFDERVAALLCLPAREKPEAFIAATKSRYLELLRPLLSP</sequence>
<dbReference type="Pfam" id="PF04230">
    <property type="entry name" value="PS_pyruv_trans"/>
    <property type="match status" value="1"/>
</dbReference>
<proteinExistence type="predicted"/>
<protein>
    <recommendedName>
        <fullName evidence="1">Polysaccharide pyruvyl transferase domain-containing protein</fullName>
    </recommendedName>
</protein>
<evidence type="ECO:0000313" key="3">
    <source>
        <dbReference type="Proteomes" id="UP000590740"/>
    </source>
</evidence>
<dbReference type="AlphaFoldDB" id="A0A7W8DI17"/>
<name>A0A7W8DI17_9BACT</name>
<accession>A0A7W8DI17</accession>
<keyword evidence="3" id="KW-1185">Reference proteome</keyword>
<organism evidence="2 3">
    <name type="scientific">Prosthecobacter vanneervenii</name>
    <dbReference type="NCBI Taxonomy" id="48466"/>
    <lineage>
        <taxon>Bacteria</taxon>
        <taxon>Pseudomonadati</taxon>
        <taxon>Verrucomicrobiota</taxon>
        <taxon>Verrucomicrobiia</taxon>
        <taxon>Verrucomicrobiales</taxon>
        <taxon>Verrucomicrobiaceae</taxon>
        <taxon>Prosthecobacter</taxon>
    </lineage>
</organism>
<dbReference type="EMBL" id="JACHIG010000001">
    <property type="protein sequence ID" value="MBB5030455.1"/>
    <property type="molecule type" value="Genomic_DNA"/>
</dbReference>
<reference evidence="2 3" key="1">
    <citation type="submission" date="2020-08" db="EMBL/GenBank/DDBJ databases">
        <title>Genomic Encyclopedia of Type Strains, Phase IV (KMG-IV): sequencing the most valuable type-strain genomes for metagenomic binning, comparative biology and taxonomic classification.</title>
        <authorList>
            <person name="Goeker M."/>
        </authorList>
    </citation>
    <scope>NUCLEOTIDE SEQUENCE [LARGE SCALE GENOMIC DNA]</scope>
    <source>
        <strain evidence="2 3">DSM 12252</strain>
    </source>
</reference>
<feature type="domain" description="Polysaccharide pyruvyl transferase" evidence="1">
    <location>
        <begin position="4"/>
        <end position="311"/>
    </location>
</feature>
<evidence type="ECO:0000259" key="1">
    <source>
        <dbReference type="Pfam" id="PF04230"/>
    </source>
</evidence>
<dbReference type="RefSeq" id="WP_184337219.1">
    <property type="nucleotide sequence ID" value="NZ_JACHIG010000001.1"/>
</dbReference>